<proteinExistence type="predicted"/>
<name>A0AA36DGK3_9BILA</name>
<sequence>MRTLWTILALLGLALLCCSMPSGWYGGEEAPYLFKRDLYGEFSPNADLRARLMSLVSDNKLLSAQRLG</sequence>
<evidence type="ECO:0000313" key="2">
    <source>
        <dbReference type="Proteomes" id="UP001177023"/>
    </source>
</evidence>
<dbReference type="AlphaFoldDB" id="A0AA36DGK3"/>
<comment type="caution">
    <text evidence="1">The sequence shown here is derived from an EMBL/GenBank/DDBJ whole genome shotgun (WGS) entry which is preliminary data.</text>
</comment>
<evidence type="ECO:0000313" key="1">
    <source>
        <dbReference type="EMBL" id="CAJ0585931.1"/>
    </source>
</evidence>
<dbReference type="Proteomes" id="UP001177023">
    <property type="component" value="Unassembled WGS sequence"/>
</dbReference>
<keyword evidence="2" id="KW-1185">Reference proteome</keyword>
<protein>
    <submittedName>
        <fullName evidence="1">Uncharacterized protein</fullName>
    </submittedName>
</protein>
<gene>
    <name evidence="1" type="ORF">MSPICULIGERA_LOCUS23941</name>
</gene>
<dbReference type="EMBL" id="CATQJA010002706">
    <property type="protein sequence ID" value="CAJ0585931.1"/>
    <property type="molecule type" value="Genomic_DNA"/>
</dbReference>
<feature type="non-terminal residue" evidence="1">
    <location>
        <position position="68"/>
    </location>
</feature>
<organism evidence="1 2">
    <name type="scientific">Mesorhabditis spiculigera</name>
    <dbReference type="NCBI Taxonomy" id="96644"/>
    <lineage>
        <taxon>Eukaryota</taxon>
        <taxon>Metazoa</taxon>
        <taxon>Ecdysozoa</taxon>
        <taxon>Nematoda</taxon>
        <taxon>Chromadorea</taxon>
        <taxon>Rhabditida</taxon>
        <taxon>Rhabditina</taxon>
        <taxon>Rhabditomorpha</taxon>
        <taxon>Rhabditoidea</taxon>
        <taxon>Rhabditidae</taxon>
        <taxon>Mesorhabditinae</taxon>
        <taxon>Mesorhabditis</taxon>
    </lineage>
</organism>
<reference evidence="1" key="1">
    <citation type="submission" date="2023-06" db="EMBL/GenBank/DDBJ databases">
        <authorList>
            <person name="Delattre M."/>
        </authorList>
    </citation>
    <scope>NUCLEOTIDE SEQUENCE</scope>
    <source>
        <strain evidence="1">AF72</strain>
    </source>
</reference>
<accession>A0AA36DGK3</accession>